<dbReference type="PANTHER" id="PTHR43215">
    <property type="entry name" value="RADIAL SPOKE HEAD 1 HOMOLOG"/>
    <property type="match status" value="1"/>
</dbReference>
<keyword evidence="1" id="KW-0677">Repeat</keyword>
<organism evidence="3 4">
    <name type="scientific">Hydra vulgaris</name>
    <name type="common">Hydra</name>
    <name type="synonym">Hydra attenuata</name>
    <dbReference type="NCBI Taxonomy" id="6087"/>
    <lineage>
        <taxon>Eukaryota</taxon>
        <taxon>Metazoa</taxon>
        <taxon>Cnidaria</taxon>
        <taxon>Hydrozoa</taxon>
        <taxon>Hydroidolina</taxon>
        <taxon>Anthoathecata</taxon>
        <taxon>Aplanulata</taxon>
        <taxon>Hydridae</taxon>
        <taxon>Hydra</taxon>
    </lineage>
</organism>
<keyword evidence="3" id="KW-1185">Reference proteome</keyword>
<protein>
    <submittedName>
        <fullName evidence="4">Radial spoke head 1 homolog isoform X2</fullName>
    </submittedName>
</protein>
<dbReference type="Pfam" id="PF02493">
    <property type="entry name" value="MORN"/>
    <property type="match status" value="7"/>
</dbReference>
<dbReference type="Proteomes" id="UP001652625">
    <property type="component" value="Chromosome 01"/>
</dbReference>
<dbReference type="SMART" id="SM00698">
    <property type="entry name" value="MORN"/>
    <property type="match status" value="6"/>
</dbReference>
<name>A0ABM4B310_HYDVU</name>
<evidence type="ECO:0000313" key="4">
    <source>
        <dbReference type="RefSeq" id="XP_065643208.1"/>
    </source>
</evidence>
<dbReference type="RefSeq" id="XP_065643208.1">
    <property type="nucleotide sequence ID" value="XM_065787136.1"/>
</dbReference>
<feature type="region of interest" description="Disordered" evidence="2">
    <location>
        <begin position="1"/>
        <end position="29"/>
    </location>
</feature>
<reference evidence="4" key="2">
    <citation type="submission" date="2025-08" db="UniProtKB">
        <authorList>
            <consortium name="RefSeq"/>
        </authorList>
    </citation>
    <scope>IDENTIFICATION</scope>
</reference>
<dbReference type="InterPro" id="IPR003409">
    <property type="entry name" value="MORN"/>
</dbReference>
<dbReference type="PANTHER" id="PTHR43215:SF14">
    <property type="entry name" value="RADIAL SPOKE HEAD 1 HOMOLOG"/>
    <property type="match status" value="1"/>
</dbReference>
<evidence type="ECO:0000313" key="3">
    <source>
        <dbReference type="Proteomes" id="UP001652625"/>
    </source>
</evidence>
<evidence type="ECO:0000256" key="1">
    <source>
        <dbReference type="ARBA" id="ARBA00022737"/>
    </source>
</evidence>
<sequence>MSDEDDWPEEKNNLGHYEGERNEAEQRHGMGKAFFPNGDTYEGMYALGKRNGKGVYHFATGAVFDGEYKLNKKEESGIMTYPDGSKYEGDWLDDVRHGKGIYWYPNGDKYDGDWLRNFRNGSGVYLDAQSGSKTLGTWYKGKLHGPVQIILASHIFEGTYQENYINGAGKFIFPSYGVELKGRYNLIEKNGGEEQELADEENAEKQ</sequence>
<reference evidence="3" key="1">
    <citation type="submission" date="2025-05" db="UniProtKB">
        <authorList>
            <consortium name="RefSeq"/>
        </authorList>
    </citation>
    <scope>NUCLEOTIDE SEQUENCE [LARGE SCALE GENOMIC DNA]</scope>
</reference>
<dbReference type="Gene3D" id="2.20.110.10">
    <property type="entry name" value="Histone H3 K4-specific methyltransferase SET7/9 N-terminal domain"/>
    <property type="match status" value="2"/>
</dbReference>
<dbReference type="SUPFAM" id="SSF82185">
    <property type="entry name" value="Histone H3 K4-specific methyltransferase SET7/9 N-terminal domain"/>
    <property type="match status" value="2"/>
</dbReference>
<proteinExistence type="predicted"/>
<dbReference type="GeneID" id="100201985"/>
<gene>
    <name evidence="4" type="primary">LOC100201985</name>
</gene>
<evidence type="ECO:0000256" key="2">
    <source>
        <dbReference type="SAM" id="MobiDB-lite"/>
    </source>
</evidence>
<accession>A0ABM4B310</accession>
<feature type="compositionally biased region" description="Basic and acidic residues" evidence="2">
    <location>
        <begin position="9"/>
        <end position="28"/>
    </location>
</feature>